<reference evidence="2" key="1">
    <citation type="submission" date="2020-05" db="EMBL/GenBank/DDBJ databases">
        <authorList>
            <person name="Chiriac C."/>
            <person name="Salcher M."/>
            <person name="Ghai R."/>
            <person name="Kavagutti S V."/>
        </authorList>
    </citation>
    <scope>NUCLEOTIDE SEQUENCE</scope>
</reference>
<proteinExistence type="predicted"/>
<gene>
    <name evidence="2" type="ORF">UFOVP181_164</name>
    <name evidence="1" type="ORF">UFOVP57_475</name>
</gene>
<dbReference type="EMBL" id="LR798231">
    <property type="protein sequence ID" value="CAB5208775.1"/>
    <property type="molecule type" value="Genomic_DNA"/>
</dbReference>
<evidence type="ECO:0000313" key="2">
    <source>
        <dbReference type="EMBL" id="CAB5208775.1"/>
    </source>
</evidence>
<evidence type="ECO:0008006" key="3">
    <source>
        <dbReference type="Google" id="ProtNLM"/>
    </source>
</evidence>
<protein>
    <recommendedName>
        <fullName evidence="3">Major tropism determinant N-terminal domain-containing protein</fullName>
    </recommendedName>
</protein>
<accession>A0A6J7WED6</accession>
<dbReference type="EMBL" id="LR796187">
    <property type="protein sequence ID" value="CAB4126074.1"/>
    <property type="molecule type" value="Genomic_DNA"/>
</dbReference>
<sequence length="358" mass="37050">MSLRIRRGTETERSGIVFDMGEIVWTTNDQQLWVGDGITQGGINILANSAGTGLQYNALTKKLEFAGASYTTDEIAEGTSPSRQYFTVERAQDAAAAALIAGVHTNISFVYNTTQDNANRIDATVTLDGVGIASVSADTNPSLGGNLTLNTHNITGTGNINITGSVTASSSVINSNVPTNLTLPTLPAVSEQTESDHIFQFGTVTSPATTWQYSANSFSVSTGLVDGTGANTNHLIRTSRGTLTAPQAVVAGDRLALHKGAGFDGTTYKVVGGYGLGVNPDIPVTPGNVYGFFAINLVKNSGGDFSNLEFKSSGVLSVPVLKVADAAGTLPSPAEAGMIVLDGSTFKGYNGSSWVVLG</sequence>
<name>A0A6J7WED6_9CAUD</name>
<organism evidence="2">
    <name type="scientific">uncultured Caudovirales phage</name>
    <dbReference type="NCBI Taxonomy" id="2100421"/>
    <lineage>
        <taxon>Viruses</taxon>
        <taxon>Duplodnaviria</taxon>
        <taxon>Heunggongvirae</taxon>
        <taxon>Uroviricota</taxon>
        <taxon>Caudoviricetes</taxon>
        <taxon>Peduoviridae</taxon>
        <taxon>Maltschvirus</taxon>
        <taxon>Maltschvirus maltsch</taxon>
    </lineage>
</organism>
<evidence type="ECO:0000313" key="1">
    <source>
        <dbReference type="EMBL" id="CAB4126074.1"/>
    </source>
</evidence>
<dbReference type="Gene3D" id="2.10.10.30">
    <property type="match status" value="1"/>
</dbReference>